<proteinExistence type="predicted"/>
<accession>A0A0H2TZB1</accession>
<reference evidence="1" key="2">
    <citation type="submission" date="2011-03" db="EMBL/GenBank/DDBJ databases">
        <title>Annotation of Magnaporthe poae ATCC 64411.</title>
        <authorList>
            <person name="Ma L.-J."/>
            <person name="Dead R."/>
            <person name="Young S.K."/>
            <person name="Zeng Q."/>
            <person name="Gargeya S."/>
            <person name="Fitzgerald M."/>
            <person name="Haas B."/>
            <person name="Abouelleil A."/>
            <person name="Alvarado L."/>
            <person name="Arachchi H.M."/>
            <person name="Berlin A."/>
            <person name="Brown A."/>
            <person name="Chapman S.B."/>
            <person name="Chen Z."/>
            <person name="Dunbar C."/>
            <person name="Freedman E."/>
            <person name="Gearin G."/>
            <person name="Gellesch M."/>
            <person name="Goldberg J."/>
            <person name="Griggs A."/>
            <person name="Gujja S."/>
            <person name="Heiman D."/>
            <person name="Howarth C."/>
            <person name="Larson L."/>
            <person name="Lui A."/>
            <person name="MacDonald P.J.P."/>
            <person name="Mehta T."/>
            <person name="Montmayeur A."/>
            <person name="Murphy C."/>
            <person name="Neiman D."/>
            <person name="Pearson M."/>
            <person name="Priest M."/>
            <person name="Roberts A."/>
            <person name="Saif S."/>
            <person name="Shea T."/>
            <person name="Shenoy N."/>
            <person name="Sisk P."/>
            <person name="Stolte C."/>
            <person name="Sykes S."/>
            <person name="Yandava C."/>
            <person name="Wortman J."/>
            <person name="Nusbaum C."/>
            <person name="Birren B."/>
        </authorList>
    </citation>
    <scope>NUCLEOTIDE SEQUENCE</scope>
    <source>
        <strain evidence="1">ATCC 64411</strain>
    </source>
</reference>
<name>A0A0H2TZB1_MAGP6</name>
<gene>
    <name evidence="1" type="ORF">MAPG_08421</name>
</gene>
<dbReference type="AlphaFoldDB" id="A0A0H2TZB1"/>
<evidence type="ECO:0000313" key="1">
    <source>
        <dbReference type="EMBL" id="KLU89450.1"/>
    </source>
</evidence>
<organism evidence="1">
    <name type="scientific">Magnaporthiopsis poae (strain ATCC 64411 / 73-15)</name>
    <name type="common">Kentucky bluegrass fungus</name>
    <name type="synonym">Magnaporthe poae</name>
    <dbReference type="NCBI Taxonomy" id="644358"/>
    <lineage>
        <taxon>Eukaryota</taxon>
        <taxon>Fungi</taxon>
        <taxon>Dikarya</taxon>
        <taxon>Ascomycota</taxon>
        <taxon>Pezizomycotina</taxon>
        <taxon>Sordariomycetes</taxon>
        <taxon>Sordariomycetidae</taxon>
        <taxon>Magnaporthales</taxon>
        <taxon>Magnaporthaceae</taxon>
        <taxon>Magnaporthiopsis</taxon>
    </lineage>
</organism>
<dbReference type="VEuPathDB" id="FungiDB:MAPG_08421"/>
<sequence>PPASPRPTAGASRLWIVLSAKLHRHVNGTGSRCQSSIKFSMLKSVASTSSVHNELTGFLQDCFLGSLRSGCHLRQVGKEDICSLVPFGQPCHAHYCRASRQAVCAVLADSPMPHASRRAPLPLTLPRKPQDKVIFAFLADNLVSGAAWLMLFRPRVWSRQHAFTAFAMADSKALFTATMASVSANRRRSRLSSYAAKKRGLAVPVCWQVLTAESASVFCRPTPKL</sequence>
<protein>
    <submittedName>
        <fullName evidence="1">Uncharacterized protein</fullName>
    </submittedName>
</protein>
<feature type="non-terminal residue" evidence="1">
    <location>
        <position position="1"/>
    </location>
</feature>
<dbReference type="EMBL" id="GL876973">
    <property type="protein sequence ID" value="KLU89450.1"/>
    <property type="molecule type" value="Genomic_DNA"/>
</dbReference>
<reference evidence="1" key="1">
    <citation type="submission" date="2010-05" db="EMBL/GenBank/DDBJ databases">
        <title>The Genome Sequence of Magnaporthe poae strain ATCC 64411.</title>
        <authorList>
            <consortium name="The Broad Institute Genome Sequencing Platform"/>
            <consortium name="Broad Institute Genome Sequencing Center for Infectious Disease"/>
            <person name="Ma L.-J."/>
            <person name="Dead R."/>
            <person name="Young S."/>
            <person name="Zeng Q."/>
            <person name="Koehrsen M."/>
            <person name="Alvarado L."/>
            <person name="Berlin A."/>
            <person name="Chapman S.B."/>
            <person name="Chen Z."/>
            <person name="Freedman E."/>
            <person name="Gellesch M."/>
            <person name="Goldberg J."/>
            <person name="Griggs A."/>
            <person name="Gujja S."/>
            <person name="Heilman E.R."/>
            <person name="Heiman D."/>
            <person name="Hepburn T."/>
            <person name="Howarth C."/>
            <person name="Jen D."/>
            <person name="Larson L."/>
            <person name="Mehta T."/>
            <person name="Neiman D."/>
            <person name="Pearson M."/>
            <person name="Roberts A."/>
            <person name="Saif S."/>
            <person name="Shea T."/>
            <person name="Shenoy N."/>
            <person name="Sisk P."/>
            <person name="Stolte C."/>
            <person name="Sykes S."/>
            <person name="Walk T."/>
            <person name="White J."/>
            <person name="Yandava C."/>
            <person name="Haas B."/>
            <person name="Nusbaum C."/>
            <person name="Birren B."/>
        </authorList>
    </citation>
    <scope>NUCLEOTIDE SEQUENCE</scope>
    <source>
        <strain evidence="1">ATCC 64411</strain>
    </source>
</reference>